<evidence type="ECO:0000313" key="1">
    <source>
        <dbReference type="EMBL" id="KAK1149074.1"/>
    </source>
</evidence>
<proteinExistence type="predicted"/>
<name>A0ACC3BE42_9EURO</name>
<comment type="caution">
    <text evidence="1">The sequence shown here is derived from an EMBL/GenBank/DDBJ whole genome shotgun (WGS) entry which is preliminary data.</text>
</comment>
<evidence type="ECO:0000313" key="2">
    <source>
        <dbReference type="Proteomes" id="UP001177260"/>
    </source>
</evidence>
<accession>A0ACC3BE42</accession>
<sequence>MSRVVVLGAGLYGLIAAKTYRLVALNDKEPENIGIYASEVPPCFAQSSANSGPALLIVDAASGLGGTWSSERLYPNLLSQNSYGLYEFSDLPLASVVPPDPKDEANQFIAGWKINQYLHVWSEKWDLLKHMRFNWKPIVLLCDKLILATGLTSQPFSPDIPGCSDIPRIHTKDVGNYCRENFGYHPVPNCEKASSREESDDQQVEPRTLRRVAIQGGAKSSFDFVHLFASLHRNSPELQLKVEHHEPVEVHWIIREQGSGVAWMAPPMAKLPNGQSVASDKQASTRICGLLTPCVFSLPKRVTLVPSQSRLGWSLRMEGIIDCASSGGIANHFDLWETIRSSNVHVHRSEIHDISGSPPSDINLTDGTQIPTVDLIVQATGYKPIVPIEFDPPELGETLGLGCDKPNSGTGEPKQRYQNEHWKSFDDKAESHFHHVFCSSMFSRAESSQDATPFRLFRRMVSPALVAEGDRSFVALGVVLTGTIAVVAEVQALWAAAFLTGGLDGDAEGQSQEPIQSPLSLHSAASESLCESVSEDVVWARLTGSGLDIDAINYNDTLLRDLGLNPYRLGGGLWHEMTGVYGPNSYKTIVDEYKARRKGK</sequence>
<protein>
    <submittedName>
        <fullName evidence="1">Uncharacterized protein</fullName>
    </submittedName>
</protein>
<keyword evidence="2" id="KW-1185">Reference proteome</keyword>
<dbReference type="Proteomes" id="UP001177260">
    <property type="component" value="Unassembled WGS sequence"/>
</dbReference>
<dbReference type="EMBL" id="JAOPJF010000005">
    <property type="protein sequence ID" value="KAK1149074.1"/>
    <property type="molecule type" value="Genomic_DNA"/>
</dbReference>
<reference evidence="1 2" key="1">
    <citation type="journal article" date="2023" name="ACS Omega">
        <title>Identification of the Neoaspergillic Acid Biosynthesis Gene Cluster by Establishing an In Vitro CRISPR-Ribonucleoprotein Genetic System in Aspergillus melleus.</title>
        <authorList>
            <person name="Yuan B."/>
            <person name="Grau M.F."/>
            <person name="Murata R.M."/>
            <person name="Torok T."/>
            <person name="Venkateswaran K."/>
            <person name="Stajich J.E."/>
            <person name="Wang C.C.C."/>
        </authorList>
    </citation>
    <scope>NUCLEOTIDE SEQUENCE [LARGE SCALE GENOMIC DNA]</scope>
    <source>
        <strain evidence="1 2">IMV 1140</strain>
    </source>
</reference>
<organism evidence="1 2">
    <name type="scientific">Aspergillus melleus</name>
    <dbReference type="NCBI Taxonomy" id="138277"/>
    <lineage>
        <taxon>Eukaryota</taxon>
        <taxon>Fungi</taxon>
        <taxon>Dikarya</taxon>
        <taxon>Ascomycota</taxon>
        <taxon>Pezizomycotina</taxon>
        <taxon>Eurotiomycetes</taxon>
        <taxon>Eurotiomycetidae</taxon>
        <taxon>Eurotiales</taxon>
        <taxon>Aspergillaceae</taxon>
        <taxon>Aspergillus</taxon>
        <taxon>Aspergillus subgen. Circumdati</taxon>
    </lineage>
</organism>
<gene>
    <name evidence="1" type="ORF">N8T08_007752</name>
</gene>